<gene>
    <name evidence="1" type="ORF">DM02DRAFT_668147</name>
</gene>
<dbReference type="OrthoDB" id="3557394at2759"/>
<dbReference type="InterPro" id="IPR052895">
    <property type="entry name" value="HetReg/Transcr_Mod"/>
</dbReference>
<dbReference type="EMBL" id="KZ805312">
    <property type="protein sequence ID" value="PVI05826.1"/>
    <property type="molecule type" value="Genomic_DNA"/>
</dbReference>
<proteinExistence type="predicted"/>
<evidence type="ECO:0000313" key="2">
    <source>
        <dbReference type="Proteomes" id="UP000244855"/>
    </source>
</evidence>
<dbReference type="Proteomes" id="UP000244855">
    <property type="component" value="Unassembled WGS sequence"/>
</dbReference>
<reference evidence="1 2" key="1">
    <citation type="journal article" date="2018" name="Sci. Rep.">
        <title>Comparative genomics provides insights into the lifestyle and reveals functional heterogeneity of dark septate endophytic fungi.</title>
        <authorList>
            <person name="Knapp D.G."/>
            <person name="Nemeth J.B."/>
            <person name="Barry K."/>
            <person name="Hainaut M."/>
            <person name="Henrissat B."/>
            <person name="Johnson J."/>
            <person name="Kuo A."/>
            <person name="Lim J.H.P."/>
            <person name="Lipzen A."/>
            <person name="Nolan M."/>
            <person name="Ohm R.A."/>
            <person name="Tamas L."/>
            <person name="Grigoriev I.V."/>
            <person name="Spatafora J.W."/>
            <person name="Nagy L.G."/>
            <person name="Kovacs G.M."/>
        </authorList>
    </citation>
    <scope>NUCLEOTIDE SEQUENCE [LARGE SCALE GENOMIC DNA]</scope>
    <source>
        <strain evidence="1 2">DSE2036</strain>
    </source>
</reference>
<accession>A0A2V1E652</accession>
<dbReference type="AlphaFoldDB" id="A0A2V1E652"/>
<sequence>MLAEGAAAYIQQLAISDLEASRLDDRDALLILAKEIQDLESARIDRIEEIRSPLLSMLRRFRAKKSSDPRDKVFALLGLSREHIQALIKPDYSLSEDEVMLQTTIAVISESRSLEPLAGRVSGPEHLPSWATNWHKSPAGNERERLECLRSYDACGGQPGIAHLHAQSLLEVQGYCIGQVEQLGDEAPDGGFDRLRGFVLRWADTLIQIWNWRYPDGKSAFWRTITADTLYVESLQGSSWPGQDAKYRRATNNGSAAFEAWKADNSSQRNRKTAFGPEGVRKSYVQPEDITRLKNSFHYAV</sequence>
<organism evidence="1 2">
    <name type="scientific">Periconia macrospinosa</name>
    <dbReference type="NCBI Taxonomy" id="97972"/>
    <lineage>
        <taxon>Eukaryota</taxon>
        <taxon>Fungi</taxon>
        <taxon>Dikarya</taxon>
        <taxon>Ascomycota</taxon>
        <taxon>Pezizomycotina</taxon>
        <taxon>Dothideomycetes</taxon>
        <taxon>Pleosporomycetidae</taxon>
        <taxon>Pleosporales</taxon>
        <taxon>Massarineae</taxon>
        <taxon>Periconiaceae</taxon>
        <taxon>Periconia</taxon>
    </lineage>
</organism>
<name>A0A2V1E652_9PLEO</name>
<dbReference type="PANTHER" id="PTHR24148">
    <property type="entry name" value="ANKYRIN REPEAT DOMAIN-CONTAINING PROTEIN 39 HOMOLOG-RELATED"/>
    <property type="match status" value="1"/>
</dbReference>
<protein>
    <submittedName>
        <fullName evidence="1">Uncharacterized protein</fullName>
    </submittedName>
</protein>
<dbReference type="PANTHER" id="PTHR24148:SF82">
    <property type="entry name" value="HETEROKARYON INCOMPATIBILITY DOMAIN-CONTAINING PROTEIN"/>
    <property type="match status" value="1"/>
</dbReference>
<evidence type="ECO:0000313" key="1">
    <source>
        <dbReference type="EMBL" id="PVI05826.1"/>
    </source>
</evidence>
<keyword evidence="2" id="KW-1185">Reference proteome</keyword>